<dbReference type="GO" id="GO:0016787">
    <property type="term" value="F:hydrolase activity"/>
    <property type="evidence" value="ECO:0007669"/>
    <property type="project" value="UniProtKB-KW"/>
</dbReference>
<evidence type="ECO:0000313" key="3">
    <source>
        <dbReference type="Proteomes" id="UP000565613"/>
    </source>
</evidence>
<keyword evidence="2" id="KW-0378">Hydrolase</keyword>
<dbReference type="PANTHER" id="PTHR43798">
    <property type="entry name" value="MONOACYLGLYCEROL LIPASE"/>
    <property type="match status" value="1"/>
</dbReference>
<feature type="domain" description="AB hydrolase-1" evidence="1">
    <location>
        <begin position="39"/>
        <end position="269"/>
    </location>
</feature>
<dbReference type="EMBL" id="JABAGR010000001">
    <property type="protein sequence ID" value="NMF24991.1"/>
    <property type="molecule type" value="Genomic_DNA"/>
</dbReference>
<gene>
    <name evidence="2" type="ORF">HF885_00840</name>
</gene>
<protein>
    <submittedName>
        <fullName evidence="2">Alpha/beta hydrolase</fullName>
    </submittedName>
</protein>
<accession>A0A7X9T8T6</accession>
<dbReference type="RefSeq" id="WP_170103087.1">
    <property type="nucleotide sequence ID" value="NZ_JABAGR010000001.1"/>
</dbReference>
<organism evidence="2 3">
    <name type="scientific">Parafannyhessea umbonata</name>
    <dbReference type="NCBI Taxonomy" id="604330"/>
    <lineage>
        <taxon>Bacteria</taxon>
        <taxon>Bacillati</taxon>
        <taxon>Actinomycetota</taxon>
        <taxon>Coriobacteriia</taxon>
        <taxon>Coriobacteriales</taxon>
        <taxon>Atopobiaceae</taxon>
        <taxon>Parafannyhessea</taxon>
    </lineage>
</organism>
<name>A0A7X9T8T6_9ACTN</name>
<reference evidence="2 3" key="1">
    <citation type="submission" date="2020-04" db="EMBL/GenBank/DDBJ databases">
        <authorList>
            <person name="Hitch T.C.A."/>
            <person name="Wylensek D."/>
            <person name="Clavel T."/>
        </authorList>
    </citation>
    <scope>NUCLEOTIDE SEQUENCE [LARGE SCALE GENOMIC DNA]</scope>
    <source>
        <strain evidence="2 3">105184</strain>
    </source>
</reference>
<dbReference type="Pfam" id="PF12697">
    <property type="entry name" value="Abhydrolase_6"/>
    <property type="match status" value="1"/>
</dbReference>
<dbReference type="Gene3D" id="3.40.50.1820">
    <property type="entry name" value="alpha/beta hydrolase"/>
    <property type="match status" value="1"/>
</dbReference>
<dbReference type="Proteomes" id="UP000565613">
    <property type="component" value="Unassembled WGS sequence"/>
</dbReference>
<dbReference type="AlphaFoldDB" id="A0A7X9T8T6"/>
<proteinExistence type="predicted"/>
<dbReference type="InterPro" id="IPR050266">
    <property type="entry name" value="AB_hydrolase_sf"/>
</dbReference>
<dbReference type="SUPFAM" id="SSF53474">
    <property type="entry name" value="alpha/beta-Hydrolases"/>
    <property type="match status" value="1"/>
</dbReference>
<evidence type="ECO:0000259" key="1">
    <source>
        <dbReference type="Pfam" id="PF12697"/>
    </source>
</evidence>
<sequence>MARGSEHAHTLLGVTGEHGPSARLFVRDEVPARPEGLPLVLVHGAGVDSSFYDGLATCMPARRTVRYDRRGCGKSTDALDGDWSLDAQARDLASVIRAVGGRADVVAHSLGAVVALRLLEREPRLFRRLVALEPPIFSGLDPDDEVFGNIGRARKALARHRSSTALYLTTQRESIGEAVVPYSARELEHRERNLQTSFSRETWAFDYVPDCDAIRGSGVPVLLCIGRQSDGTYHARNLDFLCQGLGATPVVMPGGHNGVRDYPGEVAAAIQDWLR</sequence>
<dbReference type="InterPro" id="IPR000073">
    <property type="entry name" value="AB_hydrolase_1"/>
</dbReference>
<dbReference type="InterPro" id="IPR029058">
    <property type="entry name" value="AB_hydrolase_fold"/>
</dbReference>
<evidence type="ECO:0000313" key="2">
    <source>
        <dbReference type="EMBL" id="NMF24991.1"/>
    </source>
</evidence>
<comment type="caution">
    <text evidence="2">The sequence shown here is derived from an EMBL/GenBank/DDBJ whole genome shotgun (WGS) entry which is preliminary data.</text>
</comment>